<evidence type="ECO:0000256" key="7">
    <source>
        <dbReference type="SAM" id="MobiDB-lite"/>
    </source>
</evidence>
<keyword evidence="4 6" id="KW-0648">Protein biosynthesis</keyword>
<dbReference type="GO" id="GO:0070681">
    <property type="term" value="P:glutaminyl-tRNAGln biosynthesis via transamidation"/>
    <property type="evidence" value="ECO:0007669"/>
    <property type="project" value="TreeGrafter"/>
</dbReference>
<feature type="compositionally biased region" description="Basic and acidic residues" evidence="7">
    <location>
        <begin position="411"/>
        <end position="421"/>
    </location>
</feature>
<dbReference type="Gene3D" id="1.10.10.410">
    <property type="match status" value="1"/>
</dbReference>
<dbReference type="SUPFAM" id="SSF89095">
    <property type="entry name" value="GatB/YqeY motif"/>
    <property type="match status" value="1"/>
</dbReference>
<feature type="region of interest" description="Disordered" evidence="7">
    <location>
        <begin position="411"/>
        <end position="431"/>
    </location>
</feature>
<organism evidence="9 10">
    <name type="scientific">Caldisphaera lagunensis (strain DSM 15908 / JCM 11604 / ANMR 0165 / IC-154)</name>
    <dbReference type="NCBI Taxonomy" id="1056495"/>
    <lineage>
        <taxon>Archaea</taxon>
        <taxon>Thermoproteota</taxon>
        <taxon>Thermoprotei</taxon>
        <taxon>Acidilobales</taxon>
        <taxon>Caldisphaeraceae</taxon>
        <taxon>Caldisphaera</taxon>
    </lineage>
</organism>
<evidence type="ECO:0000256" key="6">
    <source>
        <dbReference type="HAMAP-Rule" id="MF_00588"/>
    </source>
</evidence>
<feature type="domain" description="Asn/Gln amidotransferase" evidence="8">
    <location>
        <begin position="489"/>
        <end position="633"/>
    </location>
</feature>
<dbReference type="InterPro" id="IPR023168">
    <property type="entry name" value="GatB_Yqey_C_2"/>
</dbReference>
<reference evidence="10" key="1">
    <citation type="submission" date="2012-03" db="EMBL/GenBank/DDBJ databases">
        <title>Complete genome of Caldisphaera lagunensis DSM 15908.</title>
        <authorList>
            <person name="Lucas S."/>
            <person name="Copeland A."/>
            <person name="Lapidus A."/>
            <person name="Glavina del Rio T."/>
            <person name="Dalin E."/>
            <person name="Tice H."/>
            <person name="Bruce D."/>
            <person name="Goodwin L."/>
            <person name="Pitluck S."/>
            <person name="Peters L."/>
            <person name="Mikhailova N."/>
            <person name="Teshima H."/>
            <person name="Kyrpides N."/>
            <person name="Mavromatis K."/>
            <person name="Ivanova N."/>
            <person name="Brettin T."/>
            <person name="Detter J.C."/>
            <person name="Han C."/>
            <person name="Larimer F."/>
            <person name="Land M."/>
            <person name="Hauser L."/>
            <person name="Markowitz V."/>
            <person name="Cheng J.-F."/>
            <person name="Hugenholtz P."/>
            <person name="Woyke T."/>
            <person name="Wu D."/>
            <person name="Spring S."/>
            <person name="Schroeder M."/>
            <person name="Brambilla E."/>
            <person name="Klenk H.-P."/>
            <person name="Eisen J.A."/>
        </authorList>
    </citation>
    <scope>NUCLEOTIDE SEQUENCE [LARGE SCALE GENOMIC DNA]</scope>
    <source>
        <strain evidence="10">DSM 15908 / JCM 11604 / IC-154</strain>
    </source>
</reference>
<dbReference type="EC" id="6.3.5.-" evidence="6"/>
<comment type="catalytic activity">
    <reaction evidence="5 6">
        <text>L-glutamyl-tRNA(Gln) + L-glutamine + ATP + H2O = L-glutaminyl-tRNA(Gln) + L-glutamate + ADP + phosphate + H(+)</text>
        <dbReference type="Rhea" id="RHEA:17521"/>
        <dbReference type="Rhea" id="RHEA-COMP:9681"/>
        <dbReference type="Rhea" id="RHEA-COMP:9684"/>
        <dbReference type="ChEBI" id="CHEBI:15377"/>
        <dbReference type="ChEBI" id="CHEBI:15378"/>
        <dbReference type="ChEBI" id="CHEBI:29985"/>
        <dbReference type="ChEBI" id="CHEBI:30616"/>
        <dbReference type="ChEBI" id="CHEBI:43474"/>
        <dbReference type="ChEBI" id="CHEBI:58359"/>
        <dbReference type="ChEBI" id="CHEBI:78520"/>
        <dbReference type="ChEBI" id="CHEBI:78521"/>
        <dbReference type="ChEBI" id="CHEBI:456216"/>
    </reaction>
</comment>
<dbReference type="GO" id="GO:0004812">
    <property type="term" value="F:aminoacyl-tRNA ligase activity"/>
    <property type="evidence" value="ECO:0007669"/>
    <property type="project" value="InterPro"/>
</dbReference>
<accession>L0AAQ0</accession>
<dbReference type="FunCoup" id="L0AAQ0">
    <property type="interactions" value="23"/>
</dbReference>
<dbReference type="Gene3D" id="3.30.1360.30">
    <property type="entry name" value="GAD-like domain"/>
    <property type="match status" value="1"/>
</dbReference>
<evidence type="ECO:0000256" key="2">
    <source>
        <dbReference type="ARBA" id="ARBA00022741"/>
    </source>
</evidence>
<dbReference type="PANTHER" id="PTHR11659">
    <property type="entry name" value="GLUTAMYL-TRNA GLN AMIDOTRANSFERASE SUBUNIT B MITOCHONDRIAL AND PROKARYOTIC PET112-RELATED"/>
    <property type="match status" value="1"/>
</dbReference>
<dbReference type="GeneID" id="14211578"/>
<dbReference type="GO" id="GO:0006412">
    <property type="term" value="P:translation"/>
    <property type="evidence" value="ECO:0007669"/>
    <property type="project" value="UniProtKB-UniRule"/>
</dbReference>
<evidence type="ECO:0000256" key="5">
    <source>
        <dbReference type="ARBA" id="ARBA00047913"/>
    </source>
</evidence>
<dbReference type="GO" id="GO:0050567">
    <property type="term" value="F:glutaminyl-tRNA synthase (glutamine-hydrolyzing) activity"/>
    <property type="evidence" value="ECO:0007669"/>
    <property type="project" value="UniProtKB-UniRule"/>
</dbReference>
<dbReference type="InterPro" id="IPR004414">
    <property type="entry name" value="GatE"/>
</dbReference>
<dbReference type="PANTHER" id="PTHR11659:SF2">
    <property type="entry name" value="GLUTAMYL-TRNA(GLN) AMIDOTRANSFERASE SUBUNIT E"/>
    <property type="match status" value="1"/>
</dbReference>
<dbReference type="NCBIfam" id="TIGR00134">
    <property type="entry name" value="gatE_arch"/>
    <property type="match status" value="1"/>
</dbReference>
<dbReference type="GO" id="GO:0016740">
    <property type="term" value="F:transferase activity"/>
    <property type="evidence" value="ECO:0007669"/>
    <property type="project" value="UniProtKB-KW"/>
</dbReference>
<dbReference type="GO" id="GO:0005737">
    <property type="term" value="C:cytoplasm"/>
    <property type="evidence" value="ECO:0007669"/>
    <property type="project" value="InterPro"/>
</dbReference>
<evidence type="ECO:0000313" key="9">
    <source>
        <dbReference type="EMBL" id="AFZ70095.1"/>
    </source>
</evidence>
<evidence type="ECO:0000256" key="3">
    <source>
        <dbReference type="ARBA" id="ARBA00022840"/>
    </source>
</evidence>
<comment type="subunit">
    <text evidence="6">Heterodimer of GatD and GatE.</text>
</comment>
<dbReference type="Pfam" id="PF02637">
    <property type="entry name" value="GatB_Yqey"/>
    <property type="match status" value="1"/>
</dbReference>
<evidence type="ECO:0000256" key="4">
    <source>
        <dbReference type="ARBA" id="ARBA00022917"/>
    </source>
</evidence>
<dbReference type="STRING" id="1056495.Calag_0318"/>
<evidence type="ECO:0000259" key="8">
    <source>
        <dbReference type="SMART" id="SM00845"/>
    </source>
</evidence>
<dbReference type="KEGG" id="clg:Calag_0318"/>
<dbReference type="GO" id="GO:0005524">
    <property type="term" value="F:ATP binding"/>
    <property type="evidence" value="ECO:0007669"/>
    <property type="project" value="UniProtKB-KW"/>
</dbReference>
<dbReference type="InterPro" id="IPR003789">
    <property type="entry name" value="Asn/Gln_tRNA_amidoTrase-B-like"/>
</dbReference>
<dbReference type="SUPFAM" id="SSF55261">
    <property type="entry name" value="GAD domain-like"/>
    <property type="match status" value="1"/>
</dbReference>
<dbReference type="InterPro" id="IPR029351">
    <property type="entry name" value="GAD_dom"/>
</dbReference>
<keyword evidence="3 6" id="KW-0067">ATP-binding</keyword>
<dbReference type="HOGENOM" id="CLU_030702_0_0_2"/>
<dbReference type="PROSITE" id="PS01234">
    <property type="entry name" value="GATB"/>
    <property type="match status" value="1"/>
</dbReference>
<dbReference type="HAMAP" id="MF_00588">
    <property type="entry name" value="GatE"/>
    <property type="match status" value="1"/>
</dbReference>
<dbReference type="SMART" id="SM00845">
    <property type="entry name" value="GatB_Yqey"/>
    <property type="match status" value="1"/>
</dbReference>
<protein>
    <recommendedName>
        <fullName evidence="6">Glutamyl-tRNA(Gln) amidotransferase subunit E</fullName>
        <shortName evidence="6">Glu-ADT subunit E</shortName>
        <ecNumber evidence="6">6.3.5.-</ecNumber>
    </recommendedName>
</protein>
<dbReference type="InterPro" id="IPR014746">
    <property type="entry name" value="Gln_synth/guanido_kin_cat_dom"/>
</dbReference>
<dbReference type="eggNOG" id="arCOG01719">
    <property type="taxonomic scope" value="Archaea"/>
</dbReference>
<dbReference type="AlphaFoldDB" id="L0AAQ0"/>
<comment type="similarity">
    <text evidence="6">Belongs to the GatB/GatE family. GatE subfamily.</text>
</comment>
<dbReference type="InParanoid" id="L0AAQ0"/>
<name>L0AAQ0_CALLD</name>
<dbReference type="InterPro" id="IPR018027">
    <property type="entry name" value="Asn/Gln_amidotransferase"/>
</dbReference>
<keyword evidence="10" id="KW-1185">Reference proteome</keyword>
<evidence type="ECO:0000313" key="10">
    <source>
        <dbReference type="Proteomes" id="UP000010469"/>
    </source>
</evidence>
<dbReference type="SUPFAM" id="SSF55931">
    <property type="entry name" value="Glutamine synthetase/guanido kinase"/>
    <property type="match status" value="1"/>
</dbReference>
<proteinExistence type="inferred from homology"/>
<dbReference type="Gene3D" id="1.10.150.380">
    <property type="entry name" value="GatB domain, N-terminal subdomain"/>
    <property type="match status" value="1"/>
</dbReference>
<keyword evidence="9" id="KW-0808">Transferase</keyword>
<dbReference type="FunFam" id="3.30.1360.30:FF:000003">
    <property type="entry name" value="Glutamyl-tRNA(Gln) amidotransferase subunit E"/>
    <property type="match status" value="1"/>
</dbReference>
<keyword evidence="2 6" id="KW-0547">Nucleotide-binding</keyword>
<dbReference type="InterPro" id="IPR006075">
    <property type="entry name" value="Asn/Gln-tRNA_Trfase_suB/E_cat"/>
</dbReference>
<dbReference type="Pfam" id="PF02938">
    <property type="entry name" value="GAD"/>
    <property type="match status" value="1"/>
</dbReference>
<dbReference type="Pfam" id="PF02934">
    <property type="entry name" value="GatB_N"/>
    <property type="match status" value="1"/>
</dbReference>
<dbReference type="InterPro" id="IPR017959">
    <property type="entry name" value="Asn/Gln-tRNA_amidoTrfase_suB/E"/>
</dbReference>
<dbReference type="RefSeq" id="WP_015231993.1">
    <property type="nucleotide sequence ID" value="NC_019791.1"/>
</dbReference>
<dbReference type="NCBIfam" id="NF003107">
    <property type="entry name" value="PRK04028.1"/>
    <property type="match status" value="1"/>
</dbReference>
<dbReference type="InterPro" id="IPR017958">
    <property type="entry name" value="Gln-tRNA_amidoTrfase_suB_CS"/>
</dbReference>
<dbReference type="EMBL" id="CP003378">
    <property type="protein sequence ID" value="AFZ70095.1"/>
    <property type="molecule type" value="Genomic_DNA"/>
</dbReference>
<gene>
    <name evidence="6" type="primary">gatE</name>
    <name evidence="9" type="ordered locus">Calag_0318</name>
</gene>
<evidence type="ECO:0000256" key="1">
    <source>
        <dbReference type="ARBA" id="ARBA00022598"/>
    </source>
</evidence>
<dbReference type="Proteomes" id="UP000010469">
    <property type="component" value="Chromosome"/>
</dbReference>
<dbReference type="InterPro" id="IPR004115">
    <property type="entry name" value="GAD-like_sf"/>
</dbReference>
<keyword evidence="1 6" id="KW-0436">Ligase</keyword>
<dbReference type="InterPro" id="IPR042114">
    <property type="entry name" value="GatB_C_1"/>
</dbReference>
<sequence length="640" mass="72279">MDELDIDYEKIGLKVGLEIHQQLNTEKKLFCNCPTNLIDETGDEFKRKLRPTRSETGEVDIAALFEWRKGRIYKYEAPHNHYCLVETDEEPPHEINTEAVIIATSLALALNSDIVGEVHTMRKIVIDGSNTSGFQRTAIVAMNGSIGIHGKEYGIETIAVEEDAARKISESGKEITYRLDRLGIPLIEISTSPDIHDPQEAREVALAIGRLLRLTGKVKRGLGTIRQDLNVSIKGGAKTEIKGVQKLDLIEKIIKYEALRQLNLLNLKDELIKRNLNKEDFNNVNIVDLTEIFSNTKSKIIKNKLNAGGKVFGIKLKNMKGLIGFQLTPNRRFGTELADYARFYAGIEGLFHSDELPNYGITNEEVEKIYEILNANKDDAFIIIADEEEKSKKAISVILERIKQAFDGVPEETRGANEDGTTKYLRPRPGKERMYPETDIKPLYINSYIINEAEKLKPEPVEKKLKTFMEKYNFSNELAEKVINDINLGFIEELINKYGNKVQPTFIASLFVSILKGLKSKGIDVDLLDENKIESIIRLLAEGKIAKEGIEDIIDRAVKQQDKTIEDIVNEMGIKKISVEEAIKIIDEIIESNKDIIVSKKEKAMSILMGRAMDKLRGKIDGKIVSEIIKEKLESILKNI</sequence>
<comment type="function">
    <text evidence="6">Allows the formation of correctly charged Gln-tRNA(Gln) through the transamidation of misacylated Glu-tRNA(Gln) in organisms which lack glutaminyl-tRNA synthetase. The reaction takes place in the presence of glutamine and ATP through an activated gamma-phospho-Glu-tRNA(Gln). The GatDE system is specific for glutamate and does not act on aspartate.</text>
</comment>